<evidence type="ECO:0000313" key="1">
    <source>
        <dbReference type="EMBL" id="KAJ3001931.1"/>
    </source>
</evidence>
<keyword evidence="2" id="KW-1185">Reference proteome</keyword>
<protein>
    <submittedName>
        <fullName evidence="1">Uncharacterized protein</fullName>
    </submittedName>
</protein>
<dbReference type="Proteomes" id="UP001144978">
    <property type="component" value="Unassembled WGS sequence"/>
</dbReference>
<name>A0ACC1PT67_9APHY</name>
<reference evidence="1" key="1">
    <citation type="submission" date="2022-08" db="EMBL/GenBank/DDBJ databases">
        <title>Genome Sequence of Pycnoporus sanguineus.</title>
        <authorList>
            <person name="Buettner E."/>
        </authorList>
    </citation>
    <scope>NUCLEOTIDE SEQUENCE</scope>
    <source>
        <strain evidence="1">CG-C14</strain>
    </source>
</reference>
<accession>A0ACC1PT67</accession>
<comment type="caution">
    <text evidence="1">The sequence shown here is derived from an EMBL/GenBank/DDBJ whole genome shotgun (WGS) entry which is preliminary data.</text>
</comment>
<dbReference type="EMBL" id="JANSHE010001597">
    <property type="protein sequence ID" value="KAJ3001931.1"/>
    <property type="molecule type" value="Genomic_DNA"/>
</dbReference>
<gene>
    <name evidence="1" type="ORF">NUW54_g6128</name>
</gene>
<organism evidence="1 2">
    <name type="scientific">Trametes sanguinea</name>
    <dbReference type="NCBI Taxonomy" id="158606"/>
    <lineage>
        <taxon>Eukaryota</taxon>
        <taxon>Fungi</taxon>
        <taxon>Dikarya</taxon>
        <taxon>Basidiomycota</taxon>
        <taxon>Agaricomycotina</taxon>
        <taxon>Agaricomycetes</taxon>
        <taxon>Polyporales</taxon>
        <taxon>Polyporaceae</taxon>
        <taxon>Trametes</taxon>
    </lineage>
</organism>
<evidence type="ECO:0000313" key="2">
    <source>
        <dbReference type="Proteomes" id="UP001144978"/>
    </source>
</evidence>
<sequence>MVLHHIAHCRRAQLSCEVLRSLVALCCPSTPCSPAPLFPSAALRCAAVLSPPRTQLWLSISVVRGGLRLKHEVCADPITDDPSRWTAKAFAPERGTLLPCTPPTHGKAACWRYPTQRGHQRPPIPPLPPTPSSNVQPVPDIPPPTPSTPCSSVSLGWQTATYFNPAGRDEHFVGHAPRGGFCVKVGDYVTVKPDGSRRDDVHIQEEEWVAQVRALAIADLLGPLVKLRWFIRSRDLWLRQCSDTFTSDYFKLAGENELFPLRHETITSGDSIHEVIAVERFDPASISLRAFNDKTLYYREGYYFERVLIADFYRLPRDTVTLLCTGSECTFHGLYDPDEHKMRYCHDCAMWFHIQCMEESDVESPTLPPYIQPRNPSAALPVCQEAHDHWQNLLRYPIQRGTHQIGWLLSFEMLVSRIRMQESTSGCPPDVNSFLIANMPLAPHLAHYLDTYLRIFLNQPPNPRFYSCPTCDCYI</sequence>
<proteinExistence type="predicted"/>